<evidence type="ECO:0000256" key="2">
    <source>
        <dbReference type="PROSITE-ProRule" id="PRU00335"/>
    </source>
</evidence>
<dbReference type="PROSITE" id="PS50977">
    <property type="entry name" value="HTH_TETR_2"/>
    <property type="match status" value="1"/>
</dbReference>
<dbReference type="PANTHER" id="PTHR43479:SF11">
    <property type="entry name" value="ACREF_ENVCD OPERON REPRESSOR-RELATED"/>
    <property type="match status" value="1"/>
</dbReference>
<evidence type="ECO:0000259" key="4">
    <source>
        <dbReference type="PROSITE" id="PS50977"/>
    </source>
</evidence>
<accession>A0A6B8KE27</accession>
<feature type="compositionally biased region" description="Basic and acidic residues" evidence="3">
    <location>
        <begin position="240"/>
        <end position="254"/>
    </location>
</feature>
<feature type="compositionally biased region" description="Basic residues" evidence="3">
    <location>
        <begin position="230"/>
        <end position="239"/>
    </location>
</feature>
<dbReference type="RefSeq" id="WP_136495543.1">
    <property type="nucleotide sequence ID" value="NZ_CP046052.1"/>
</dbReference>
<evidence type="ECO:0000313" key="6">
    <source>
        <dbReference type="Proteomes" id="UP000309061"/>
    </source>
</evidence>
<dbReference type="KEGG" id="mhey:H2LOC_005885"/>
<organism evidence="5 6">
    <name type="scientific">Methylocystis heyeri</name>
    <dbReference type="NCBI Taxonomy" id="391905"/>
    <lineage>
        <taxon>Bacteria</taxon>
        <taxon>Pseudomonadati</taxon>
        <taxon>Pseudomonadota</taxon>
        <taxon>Alphaproteobacteria</taxon>
        <taxon>Hyphomicrobiales</taxon>
        <taxon>Methylocystaceae</taxon>
        <taxon>Methylocystis</taxon>
    </lineage>
</organism>
<dbReference type="Pfam" id="PF00440">
    <property type="entry name" value="TetR_N"/>
    <property type="match status" value="1"/>
</dbReference>
<dbReference type="InterPro" id="IPR001647">
    <property type="entry name" value="HTH_TetR"/>
</dbReference>
<sequence>MTTGPGTFPGARYDAASATAPAGGTREAIVDALLRLAARRDFGATTITDIAREAGVSLADFRDAFPSKGAVLGAFLRRIDRKVLENPSRSYEDEPSRERLYHVLSHRLDALEPYRDAVLNIAEWAAKDPLSATALNREIVNSMRFMLEAADIDSEGPVGALKLQGLAHAWKKVLDAWREDRAGEHARALSALDRELSRGEKFVDRAEDLVRMTEPFFSLAQKLFDGAQRRSGRHSHHHHHEAEDDYEHHPHASA</sequence>
<dbReference type="OrthoDB" id="7828598at2"/>
<evidence type="ECO:0000256" key="1">
    <source>
        <dbReference type="ARBA" id="ARBA00023125"/>
    </source>
</evidence>
<keyword evidence="6" id="KW-1185">Reference proteome</keyword>
<dbReference type="AlphaFoldDB" id="A0A6B8KE27"/>
<feature type="DNA-binding region" description="H-T-H motif" evidence="2">
    <location>
        <begin position="46"/>
        <end position="65"/>
    </location>
</feature>
<name>A0A6B8KE27_9HYPH</name>
<dbReference type="SUPFAM" id="SSF46689">
    <property type="entry name" value="Homeodomain-like"/>
    <property type="match status" value="1"/>
</dbReference>
<gene>
    <name evidence="5" type="ORF">H2LOC_005885</name>
</gene>
<dbReference type="Proteomes" id="UP000309061">
    <property type="component" value="Chromosome"/>
</dbReference>
<dbReference type="GO" id="GO:0003677">
    <property type="term" value="F:DNA binding"/>
    <property type="evidence" value="ECO:0007669"/>
    <property type="project" value="UniProtKB-UniRule"/>
</dbReference>
<protein>
    <submittedName>
        <fullName evidence="5">TetR family transcriptional regulator</fullName>
    </submittedName>
</protein>
<evidence type="ECO:0000313" key="5">
    <source>
        <dbReference type="EMBL" id="QGM45261.1"/>
    </source>
</evidence>
<evidence type="ECO:0000256" key="3">
    <source>
        <dbReference type="SAM" id="MobiDB-lite"/>
    </source>
</evidence>
<dbReference type="EMBL" id="CP046052">
    <property type="protein sequence ID" value="QGM45261.1"/>
    <property type="molecule type" value="Genomic_DNA"/>
</dbReference>
<reference evidence="5 6" key="1">
    <citation type="submission" date="2019-11" db="EMBL/GenBank/DDBJ databases">
        <title>The genome sequence of Methylocystis heyeri.</title>
        <authorList>
            <person name="Oshkin I.Y."/>
            <person name="Miroshnikov K."/>
            <person name="Dedysh S.N."/>
        </authorList>
    </citation>
    <scope>NUCLEOTIDE SEQUENCE [LARGE SCALE GENOMIC DNA]</scope>
    <source>
        <strain evidence="5 6">H2</strain>
    </source>
</reference>
<proteinExistence type="predicted"/>
<dbReference type="PANTHER" id="PTHR43479">
    <property type="entry name" value="ACREF/ENVCD OPERON REPRESSOR-RELATED"/>
    <property type="match status" value="1"/>
</dbReference>
<feature type="domain" description="HTH tetR-type" evidence="4">
    <location>
        <begin position="23"/>
        <end position="83"/>
    </location>
</feature>
<dbReference type="Gene3D" id="1.10.357.10">
    <property type="entry name" value="Tetracycline Repressor, domain 2"/>
    <property type="match status" value="1"/>
</dbReference>
<dbReference type="InterPro" id="IPR009057">
    <property type="entry name" value="Homeodomain-like_sf"/>
</dbReference>
<keyword evidence="1 2" id="KW-0238">DNA-binding</keyword>
<feature type="region of interest" description="Disordered" evidence="3">
    <location>
        <begin position="227"/>
        <end position="254"/>
    </location>
</feature>
<dbReference type="InterPro" id="IPR050624">
    <property type="entry name" value="HTH-type_Tx_Regulator"/>
</dbReference>